<feature type="transmembrane region" description="Helical" evidence="1">
    <location>
        <begin position="6"/>
        <end position="23"/>
    </location>
</feature>
<keyword evidence="1" id="KW-1133">Transmembrane helix</keyword>
<protein>
    <submittedName>
        <fullName evidence="2">Uncharacterized protein</fullName>
    </submittedName>
</protein>
<evidence type="ECO:0000313" key="3">
    <source>
        <dbReference type="Proteomes" id="UP001595752"/>
    </source>
</evidence>
<reference evidence="3" key="1">
    <citation type="journal article" date="2019" name="Int. J. Syst. Evol. Microbiol.">
        <title>The Global Catalogue of Microorganisms (GCM) 10K type strain sequencing project: providing services to taxonomists for standard genome sequencing and annotation.</title>
        <authorList>
            <consortium name="The Broad Institute Genomics Platform"/>
            <consortium name="The Broad Institute Genome Sequencing Center for Infectious Disease"/>
            <person name="Wu L."/>
            <person name="Ma J."/>
        </authorList>
    </citation>
    <scope>NUCLEOTIDE SEQUENCE [LARGE SCALE GENOMIC DNA]</scope>
    <source>
        <strain evidence="3">CCUG 61889</strain>
    </source>
</reference>
<gene>
    <name evidence="2" type="ORF">ACFOU2_20295</name>
</gene>
<sequence length="115" mass="13546">MDSKLNIYLLSSFLIILVVISYFDHSSWKLLDGINPVLLTEQDSVPTAAESKEEKEQPIQTQNFELEEKLVDKEEVDGYVVETYREYEIYKDQKGNIKKVIPTSNYNYLRYKKDE</sequence>
<dbReference type="Proteomes" id="UP001595752">
    <property type="component" value="Unassembled WGS sequence"/>
</dbReference>
<dbReference type="EMBL" id="JBHRZT010000072">
    <property type="protein sequence ID" value="MFC3885685.1"/>
    <property type="molecule type" value="Genomic_DNA"/>
</dbReference>
<keyword evidence="3" id="KW-1185">Reference proteome</keyword>
<dbReference type="RefSeq" id="WP_377918081.1">
    <property type="nucleotide sequence ID" value="NZ_JBHRZT010000072.1"/>
</dbReference>
<keyword evidence="1" id="KW-0472">Membrane</keyword>
<name>A0ABV8B726_9BACI</name>
<evidence type="ECO:0000256" key="1">
    <source>
        <dbReference type="SAM" id="Phobius"/>
    </source>
</evidence>
<keyword evidence="1" id="KW-0812">Transmembrane</keyword>
<accession>A0ABV8B726</accession>
<organism evidence="2 3">
    <name type="scientific">Bacillus songklensis</name>
    <dbReference type="NCBI Taxonomy" id="1069116"/>
    <lineage>
        <taxon>Bacteria</taxon>
        <taxon>Bacillati</taxon>
        <taxon>Bacillota</taxon>
        <taxon>Bacilli</taxon>
        <taxon>Bacillales</taxon>
        <taxon>Bacillaceae</taxon>
        <taxon>Bacillus</taxon>
    </lineage>
</organism>
<evidence type="ECO:0000313" key="2">
    <source>
        <dbReference type="EMBL" id="MFC3885685.1"/>
    </source>
</evidence>
<comment type="caution">
    <text evidence="2">The sequence shown here is derived from an EMBL/GenBank/DDBJ whole genome shotgun (WGS) entry which is preliminary data.</text>
</comment>
<proteinExistence type="predicted"/>